<accession>A0ABD1BVN0</accession>
<dbReference type="InterPro" id="IPR040256">
    <property type="entry name" value="At4g02000-like"/>
</dbReference>
<comment type="caution">
    <text evidence="2">The sequence shown here is derived from an EMBL/GenBank/DDBJ whole genome shotgun (WGS) entry which is preliminary data.</text>
</comment>
<keyword evidence="3" id="KW-1185">Reference proteome</keyword>
<dbReference type="Proteomes" id="UP001558713">
    <property type="component" value="Unassembled WGS sequence"/>
</dbReference>
<protein>
    <recommendedName>
        <fullName evidence="1">DUF4283 domain-containing protein</fullName>
    </recommendedName>
</protein>
<organism evidence="2 3">
    <name type="scientific">Cardamine amara subsp. amara</name>
    <dbReference type="NCBI Taxonomy" id="228776"/>
    <lineage>
        <taxon>Eukaryota</taxon>
        <taxon>Viridiplantae</taxon>
        <taxon>Streptophyta</taxon>
        <taxon>Embryophyta</taxon>
        <taxon>Tracheophyta</taxon>
        <taxon>Spermatophyta</taxon>
        <taxon>Magnoliopsida</taxon>
        <taxon>eudicotyledons</taxon>
        <taxon>Gunneridae</taxon>
        <taxon>Pentapetalae</taxon>
        <taxon>rosids</taxon>
        <taxon>malvids</taxon>
        <taxon>Brassicales</taxon>
        <taxon>Brassicaceae</taxon>
        <taxon>Cardamineae</taxon>
        <taxon>Cardamine</taxon>
    </lineage>
</organism>
<dbReference type="Pfam" id="PF14111">
    <property type="entry name" value="DUF4283"/>
    <property type="match status" value="1"/>
</dbReference>
<evidence type="ECO:0000313" key="3">
    <source>
        <dbReference type="Proteomes" id="UP001558713"/>
    </source>
</evidence>
<gene>
    <name evidence="2" type="ORF">V5N11_022225</name>
</gene>
<dbReference type="PANTHER" id="PTHR31286">
    <property type="entry name" value="GLYCINE-RICH CELL WALL STRUCTURAL PROTEIN 1.8-LIKE"/>
    <property type="match status" value="1"/>
</dbReference>
<evidence type="ECO:0000313" key="2">
    <source>
        <dbReference type="EMBL" id="KAL1221241.1"/>
    </source>
</evidence>
<name>A0ABD1BVN0_CARAN</name>
<dbReference type="PANTHER" id="PTHR31286:SF178">
    <property type="entry name" value="DUF4283 DOMAIN-CONTAINING PROTEIN"/>
    <property type="match status" value="1"/>
</dbReference>
<dbReference type="EMBL" id="JBANAX010000133">
    <property type="protein sequence ID" value="KAL1221241.1"/>
    <property type="molecule type" value="Genomic_DNA"/>
</dbReference>
<reference evidence="2 3" key="1">
    <citation type="submission" date="2024-04" db="EMBL/GenBank/DDBJ databases">
        <title>Genome assembly C_amara_ONT_v2.</title>
        <authorList>
            <person name="Yant L."/>
            <person name="Moore C."/>
            <person name="Slenker M."/>
        </authorList>
    </citation>
    <scope>NUCLEOTIDE SEQUENCE [LARGE SCALE GENOMIC DNA]</scope>
    <source>
        <tissue evidence="2">Leaf</tissue>
    </source>
</reference>
<dbReference type="InterPro" id="IPR025558">
    <property type="entry name" value="DUF4283"/>
</dbReference>
<evidence type="ECO:0000259" key="1">
    <source>
        <dbReference type="Pfam" id="PF14111"/>
    </source>
</evidence>
<dbReference type="AlphaFoldDB" id="A0ABD1BVN0"/>
<sequence>MADNLFDALSSLSLEDDEPIVLPDSPRFRFFDENVTSILGRLLNLDCQVMAKMIDQMPKVWRMVWRVHGIALSQEKFQFIFQHEEDLMSVLADRPWTYDHWTMIMERWIPAPPEDFLTSFEVWVRIRNILMNHFTIETMNTLGKVIGRVEEIAYDATESSTNRLCSCKGSLENYGPGSEY</sequence>
<proteinExistence type="predicted"/>
<feature type="domain" description="DUF4283" evidence="1">
    <location>
        <begin position="34"/>
        <end position="110"/>
    </location>
</feature>